<comment type="similarity">
    <text evidence="1">Belongs to the ABC transporter superfamily.</text>
</comment>
<dbReference type="InterPro" id="IPR003593">
    <property type="entry name" value="AAA+_ATPase"/>
</dbReference>
<dbReference type="InterPro" id="IPR050763">
    <property type="entry name" value="ABC_transporter_ATP-binding"/>
</dbReference>
<dbReference type="Proteomes" id="UP001281203">
    <property type="component" value="Unassembled WGS sequence"/>
</dbReference>
<reference evidence="6 7" key="1">
    <citation type="submission" date="2019-10" db="EMBL/GenBank/DDBJ databases">
        <title>Isolation and characterization of Methanoculleus sp. Wushi-C6 from a hot spring well.</title>
        <authorList>
            <person name="Chen S.-C."/>
            <person name="Lan Z.-H."/>
            <person name="You Y.-T."/>
            <person name="Lai M.-C."/>
        </authorList>
    </citation>
    <scope>NUCLEOTIDE SEQUENCE [LARGE SCALE GENOMIC DNA]</scope>
    <source>
        <strain evidence="6 7">Wushi-C6</strain>
    </source>
</reference>
<evidence type="ECO:0000256" key="1">
    <source>
        <dbReference type="ARBA" id="ARBA00005417"/>
    </source>
</evidence>
<dbReference type="GO" id="GO:0005524">
    <property type="term" value="F:ATP binding"/>
    <property type="evidence" value="ECO:0007669"/>
    <property type="project" value="UniProtKB-KW"/>
</dbReference>
<dbReference type="RefSeq" id="WP_317064370.1">
    <property type="nucleotide sequence ID" value="NZ_WBKO01000001.1"/>
</dbReference>
<keyword evidence="7" id="KW-1185">Reference proteome</keyword>
<name>A0ABU3WZX9_9EURY</name>
<dbReference type="Pfam" id="PF00005">
    <property type="entry name" value="ABC_tran"/>
    <property type="match status" value="1"/>
</dbReference>
<feature type="domain" description="ABC transporter" evidence="5">
    <location>
        <begin position="2"/>
        <end position="231"/>
    </location>
</feature>
<evidence type="ECO:0000313" key="6">
    <source>
        <dbReference type="EMBL" id="MDV2481357.1"/>
    </source>
</evidence>
<dbReference type="InterPro" id="IPR017871">
    <property type="entry name" value="ABC_transporter-like_CS"/>
</dbReference>
<dbReference type="Gene3D" id="3.40.50.300">
    <property type="entry name" value="P-loop containing nucleotide triphosphate hydrolases"/>
    <property type="match status" value="1"/>
</dbReference>
<dbReference type="PROSITE" id="PS50893">
    <property type="entry name" value="ABC_TRANSPORTER_2"/>
    <property type="match status" value="1"/>
</dbReference>
<evidence type="ECO:0000256" key="3">
    <source>
        <dbReference type="ARBA" id="ARBA00022741"/>
    </source>
</evidence>
<dbReference type="PANTHER" id="PTHR42711">
    <property type="entry name" value="ABC TRANSPORTER ATP-BINDING PROTEIN"/>
    <property type="match status" value="1"/>
</dbReference>
<dbReference type="EMBL" id="WBKO01000001">
    <property type="protein sequence ID" value="MDV2481357.1"/>
    <property type="molecule type" value="Genomic_DNA"/>
</dbReference>
<dbReference type="InterPro" id="IPR003439">
    <property type="entry name" value="ABC_transporter-like_ATP-bd"/>
</dbReference>
<keyword evidence="3" id="KW-0547">Nucleotide-binding</keyword>
<proteinExistence type="inferred from homology"/>
<evidence type="ECO:0000313" key="7">
    <source>
        <dbReference type="Proteomes" id="UP001281203"/>
    </source>
</evidence>
<dbReference type="CDD" id="cd03230">
    <property type="entry name" value="ABC_DR_subfamily_A"/>
    <property type="match status" value="1"/>
</dbReference>
<keyword evidence="4 6" id="KW-0067">ATP-binding</keyword>
<dbReference type="InterPro" id="IPR027417">
    <property type="entry name" value="P-loop_NTPase"/>
</dbReference>
<evidence type="ECO:0000256" key="2">
    <source>
        <dbReference type="ARBA" id="ARBA00022448"/>
    </source>
</evidence>
<dbReference type="PROSITE" id="PS00211">
    <property type="entry name" value="ABC_TRANSPORTER_1"/>
    <property type="match status" value="1"/>
</dbReference>
<gene>
    <name evidence="6" type="ORF">F8E02_04915</name>
</gene>
<dbReference type="SUPFAM" id="SSF52540">
    <property type="entry name" value="P-loop containing nucleoside triphosphate hydrolases"/>
    <property type="match status" value="1"/>
</dbReference>
<dbReference type="SMART" id="SM00382">
    <property type="entry name" value="AAA"/>
    <property type="match status" value="1"/>
</dbReference>
<evidence type="ECO:0000259" key="5">
    <source>
        <dbReference type="PROSITE" id="PS50893"/>
    </source>
</evidence>
<keyword evidence="2" id="KW-0813">Transport</keyword>
<comment type="caution">
    <text evidence="6">The sequence shown here is derived from an EMBL/GenBank/DDBJ whole genome shotgun (WGS) entry which is preliminary data.</text>
</comment>
<protein>
    <submittedName>
        <fullName evidence="6">ABC transporter ATP-binding protein</fullName>
    </submittedName>
</protein>
<evidence type="ECO:0000256" key="4">
    <source>
        <dbReference type="ARBA" id="ARBA00022840"/>
    </source>
</evidence>
<organism evidence="6 7">
    <name type="scientific">Methanoculleus caldifontis</name>
    <dbReference type="NCBI Taxonomy" id="2651577"/>
    <lineage>
        <taxon>Archaea</taxon>
        <taxon>Methanobacteriati</taxon>
        <taxon>Methanobacteriota</taxon>
        <taxon>Stenosarchaea group</taxon>
        <taxon>Methanomicrobia</taxon>
        <taxon>Methanomicrobiales</taxon>
        <taxon>Methanomicrobiaceae</taxon>
        <taxon>Methanoculleus</taxon>
    </lineage>
</organism>
<sequence length="295" mass="32324">MITARSLVKHYGDFPALDGVTFDLDDAQILGVIGHNGAGKTTLLKIMAGLISPTSGNLEIDGVDVVRHPLDLKRNLGYLPEESRLYETMTTDAYLSFFGEIYGLSKAAIRERREDLLVSLALEPNGKKIGEFSKGMKRKVAIARSLMHDPGLLIYDEPTSGLDPMTSRSVLEYVKGLREQGKTVIFSAHNLFQVEEACDLVLILRRGKVVASGTIPELRETFGSITYQIFFRVPDPAAFATSVTCTAENGGYLAEARSVEELNRATAALAADGATIERIESHYPTLEEMLLKIGR</sequence>
<dbReference type="PANTHER" id="PTHR42711:SF5">
    <property type="entry name" value="ABC TRANSPORTER ATP-BINDING PROTEIN NATA"/>
    <property type="match status" value="1"/>
</dbReference>
<accession>A0ABU3WZX9</accession>